<feature type="region of interest" description="Disordered" evidence="7">
    <location>
        <begin position="288"/>
        <end position="331"/>
    </location>
</feature>
<dbReference type="Pfam" id="PF03474">
    <property type="entry name" value="DMA"/>
    <property type="match status" value="1"/>
</dbReference>
<dbReference type="InterPro" id="IPR001275">
    <property type="entry name" value="DM_DNA-bd"/>
</dbReference>
<feature type="DNA-binding region" description="DM" evidence="6">
    <location>
        <begin position="117"/>
        <end position="164"/>
    </location>
</feature>
<evidence type="ECO:0000256" key="3">
    <source>
        <dbReference type="ARBA" id="ARBA00022833"/>
    </source>
</evidence>
<dbReference type="FunFam" id="4.10.1040.10:FF:000001">
    <property type="entry name" value="doublesex- and mab-3-related transcription factor 1"/>
    <property type="match status" value="1"/>
</dbReference>
<keyword evidence="2 6" id="KW-0479">Metal-binding</keyword>
<dbReference type="GO" id="GO:0000981">
    <property type="term" value="F:DNA-binding transcription factor activity, RNA polymerase II-specific"/>
    <property type="evidence" value="ECO:0007669"/>
    <property type="project" value="TreeGrafter"/>
</dbReference>
<dbReference type="PANTHER" id="PTHR12322">
    <property type="entry name" value="DOUBLESEX AND MAB-3 RELATED TRANSCRIPTION FACTOR DMRT"/>
    <property type="match status" value="1"/>
</dbReference>
<evidence type="ECO:0000256" key="4">
    <source>
        <dbReference type="ARBA" id="ARBA00023125"/>
    </source>
</evidence>
<dbReference type="Gene3D" id="4.10.1040.10">
    <property type="entry name" value="DM DNA-binding domain"/>
    <property type="match status" value="1"/>
</dbReference>
<dbReference type="InterPro" id="IPR036407">
    <property type="entry name" value="DM_DNA-bd_sf"/>
</dbReference>
<comment type="similarity">
    <text evidence="1">Belongs to the DMRT family.</text>
</comment>
<reference evidence="9" key="2">
    <citation type="submission" date="2025-08" db="UniProtKB">
        <authorList>
            <consortium name="Ensembl"/>
        </authorList>
    </citation>
    <scope>IDENTIFICATION</scope>
</reference>
<evidence type="ECO:0000256" key="5">
    <source>
        <dbReference type="ARBA" id="ARBA00023242"/>
    </source>
</evidence>
<feature type="domain" description="DM" evidence="8">
    <location>
        <begin position="117"/>
        <end position="164"/>
    </location>
</feature>
<keyword evidence="4 6" id="KW-0238">DNA-binding</keyword>
<dbReference type="GO" id="GO:0046872">
    <property type="term" value="F:metal ion binding"/>
    <property type="evidence" value="ECO:0007669"/>
    <property type="project" value="UniProtKB-KW"/>
</dbReference>
<dbReference type="InterPro" id="IPR026607">
    <property type="entry name" value="DMRT"/>
</dbReference>
<organism evidence="9 10">
    <name type="scientific">Gopherus agassizii</name>
    <name type="common">Agassiz's desert tortoise</name>
    <dbReference type="NCBI Taxonomy" id="38772"/>
    <lineage>
        <taxon>Eukaryota</taxon>
        <taxon>Metazoa</taxon>
        <taxon>Chordata</taxon>
        <taxon>Craniata</taxon>
        <taxon>Vertebrata</taxon>
        <taxon>Euteleostomi</taxon>
        <taxon>Archelosauria</taxon>
        <taxon>Testudinata</taxon>
        <taxon>Testudines</taxon>
        <taxon>Cryptodira</taxon>
        <taxon>Durocryptodira</taxon>
        <taxon>Testudinoidea</taxon>
        <taxon>Testudinidae</taxon>
        <taxon>Gopherus</taxon>
    </lineage>
</organism>
<dbReference type="STRING" id="38772.ENSGAGP00000035987"/>
<dbReference type="PROSITE" id="PS40000">
    <property type="entry name" value="DM_1"/>
    <property type="match status" value="1"/>
</dbReference>
<proteinExistence type="inferred from homology"/>
<sequence length="508" mass="54183">MRRGPCATSPPLFWGLSPCKGRGAAPRSSRETLNSPHREGRRGRRRRWFPPRGARSCAVTGLLSAGMEPGSTPLLPPGLATLPPPAPALPVSPAFLRPPSLFLRAARGACSPRTPKCARCRNHGVVSALKGHKRFCRWRDCACAKCALIAERQRVMAAQVALRRQQAQEESEARGLQHLLHLAARGRGAAGRAPACGAASAELQPGRRGVRGCEPGGAGRGAERTRSRAEILAPLRQILISGWPRFPLPGASCVRPGEAAHSGSYRVKSSGLEISEKGETVQCPNLEQQLEGAESSGSPSSSDMESGNESEWSKDFATPSSSPPAAASRQKDPLGILTKVFPSHKRSKLESILQFCKGDVVQAIEQILNRKENKQNVKDFANPSRSDLSALQRASNFSLTGLGVGAFGNTSAFSPLQTSSTSFGNATNLYGVNPRLGISPLKLAYSTPGRGLPGFMSPYLTPGLVPALSFHPAMDYSFSGVIKDASYFPSKESVTSSGIYSRLNQENQ</sequence>
<evidence type="ECO:0000256" key="2">
    <source>
        <dbReference type="ARBA" id="ARBA00022723"/>
    </source>
</evidence>
<dbReference type="GO" id="GO:0007548">
    <property type="term" value="P:sex differentiation"/>
    <property type="evidence" value="ECO:0007669"/>
    <property type="project" value="TreeGrafter"/>
</dbReference>
<dbReference type="SMART" id="SM00301">
    <property type="entry name" value="DM"/>
    <property type="match status" value="1"/>
</dbReference>
<name>A0A452J672_9SAUR</name>
<dbReference type="InterPro" id="IPR005173">
    <property type="entry name" value="DMA"/>
</dbReference>
<dbReference type="SUPFAM" id="SSF82927">
    <property type="entry name" value="Cysteine-rich DNA binding domain, (DM domain)"/>
    <property type="match status" value="1"/>
</dbReference>
<feature type="region of interest" description="Disordered" evidence="7">
    <location>
        <begin position="17"/>
        <end position="50"/>
    </location>
</feature>
<dbReference type="AlphaFoldDB" id="A0A452J672"/>
<dbReference type="Proteomes" id="UP000291020">
    <property type="component" value="Unassembled WGS sequence"/>
</dbReference>
<keyword evidence="3 6" id="KW-0862">Zinc</keyword>
<feature type="compositionally biased region" description="Low complexity" evidence="7">
    <location>
        <begin position="291"/>
        <end position="310"/>
    </location>
</feature>
<evidence type="ECO:0000313" key="9">
    <source>
        <dbReference type="Ensembl" id="ENSGAGP00000035987.1"/>
    </source>
</evidence>
<dbReference type="PANTHER" id="PTHR12322:SF71">
    <property type="entry name" value="DOUBLESEX- AND MAB-3-RELATED TRANSCRIPTION FACTOR A1"/>
    <property type="match status" value="1"/>
</dbReference>
<evidence type="ECO:0000259" key="8">
    <source>
        <dbReference type="PROSITE" id="PS50809"/>
    </source>
</evidence>
<dbReference type="GO" id="GO:0000978">
    <property type="term" value="F:RNA polymerase II cis-regulatory region sequence-specific DNA binding"/>
    <property type="evidence" value="ECO:0007669"/>
    <property type="project" value="TreeGrafter"/>
</dbReference>
<dbReference type="GO" id="GO:0005634">
    <property type="term" value="C:nucleus"/>
    <property type="evidence" value="ECO:0007669"/>
    <property type="project" value="UniProtKB-SubCell"/>
</dbReference>
<comment type="subcellular location">
    <subcellularLocation>
        <location evidence="6">Nucleus</location>
    </subcellularLocation>
</comment>
<accession>A0A452J672</accession>
<feature type="region of interest" description="Disordered" evidence="7">
    <location>
        <begin position="207"/>
        <end position="226"/>
    </location>
</feature>
<keyword evidence="5 6" id="KW-0539">Nucleus</keyword>
<evidence type="ECO:0000256" key="7">
    <source>
        <dbReference type="SAM" id="MobiDB-lite"/>
    </source>
</evidence>
<dbReference type="CDD" id="cd14417">
    <property type="entry name" value="CUE_DMA_DMRTA1"/>
    <property type="match status" value="1"/>
</dbReference>
<dbReference type="InterPro" id="IPR046472">
    <property type="entry name" value="DMRT5_1_DMB_dom"/>
</dbReference>
<dbReference type="Pfam" id="PF00751">
    <property type="entry name" value="DM"/>
    <property type="match status" value="1"/>
</dbReference>
<dbReference type="SUPFAM" id="SSF46934">
    <property type="entry name" value="UBA-like"/>
    <property type="match status" value="1"/>
</dbReference>
<evidence type="ECO:0000256" key="6">
    <source>
        <dbReference type="PROSITE-ProRule" id="PRU00070"/>
    </source>
</evidence>
<feature type="compositionally biased region" description="Basic residues" evidence="7">
    <location>
        <begin position="39"/>
        <end position="49"/>
    </location>
</feature>
<feature type="compositionally biased region" description="Low complexity" evidence="7">
    <location>
        <begin position="319"/>
        <end position="328"/>
    </location>
</feature>
<dbReference type="Pfam" id="PF20624">
    <property type="entry name" value="DMRT5_DMB"/>
    <property type="match status" value="1"/>
</dbReference>
<dbReference type="InterPro" id="IPR009060">
    <property type="entry name" value="UBA-like_sf"/>
</dbReference>
<evidence type="ECO:0000256" key="1">
    <source>
        <dbReference type="ARBA" id="ARBA00006834"/>
    </source>
</evidence>
<reference evidence="9" key="3">
    <citation type="submission" date="2025-09" db="UniProtKB">
        <authorList>
            <consortium name="Ensembl"/>
        </authorList>
    </citation>
    <scope>IDENTIFICATION</scope>
</reference>
<evidence type="ECO:0000313" key="10">
    <source>
        <dbReference type="Proteomes" id="UP000291020"/>
    </source>
</evidence>
<dbReference type="Ensembl" id="ENSGAGT00000040739.1">
    <property type="protein sequence ID" value="ENSGAGP00000035987.1"/>
    <property type="gene ID" value="ENSGAGG00000025519.1"/>
</dbReference>
<reference evidence="10" key="1">
    <citation type="journal article" date="2017" name="PLoS ONE">
        <title>The Agassiz's desert tortoise genome provides a resource for the conservation of a threatened species.</title>
        <authorList>
            <person name="Tollis M."/>
            <person name="DeNardo D.F."/>
            <person name="Cornelius J.A."/>
            <person name="Dolby G.A."/>
            <person name="Edwards T."/>
            <person name="Henen B.T."/>
            <person name="Karl A.E."/>
            <person name="Murphy R.W."/>
            <person name="Kusumi K."/>
        </authorList>
    </citation>
    <scope>NUCLEOTIDE SEQUENCE [LARGE SCALE GENOMIC DNA]</scope>
</reference>
<dbReference type="PROSITE" id="PS50809">
    <property type="entry name" value="DM_2"/>
    <property type="match status" value="1"/>
</dbReference>
<keyword evidence="10" id="KW-1185">Reference proteome</keyword>
<protein>
    <recommendedName>
        <fullName evidence="8">DM domain-containing protein</fullName>
    </recommendedName>
</protein>